<evidence type="ECO:0000313" key="5">
    <source>
        <dbReference type="Proteomes" id="UP000251942"/>
    </source>
</evidence>
<dbReference type="RefSeq" id="WP_058447396.1">
    <property type="nucleotide sequence ID" value="NZ_CAAAHT010000033.1"/>
</dbReference>
<dbReference type="EMBL" id="UASS01000032">
    <property type="protein sequence ID" value="SPX62036.1"/>
    <property type="molecule type" value="Genomic_DNA"/>
</dbReference>
<sequence>MDVLTINFGVILKIKVKEDLITLRALDKDKFDCVVLGITAPKHIDVNRKEIYEKKKRAEK</sequence>
<gene>
    <name evidence="2" type="primary">lvrC</name>
    <name evidence="2" type="ORF">Lfee_2544</name>
    <name evidence="3" type="ORF">NCTC12022_02793</name>
</gene>
<reference evidence="3 5" key="2">
    <citation type="submission" date="2018-06" db="EMBL/GenBank/DDBJ databases">
        <authorList>
            <consortium name="Pathogen Informatics"/>
            <person name="Doyle S."/>
        </authorList>
    </citation>
    <scope>NUCLEOTIDE SEQUENCE [LARGE SCALE GENOMIC DNA]</scope>
    <source>
        <strain evidence="3 5">NCTC12022</strain>
    </source>
</reference>
<dbReference type="EMBL" id="LNYB01000085">
    <property type="protein sequence ID" value="KTC94880.1"/>
    <property type="molecule type" value="Genomic_DNA"/>
</dbReference>
<dbReference type="Pfam" id="PF02599">
    <property type="entry name" value="CsrA"/>
    <property type="match status" value="1"/>
</dbReference>
<dbReference type="AlphaFoldDB" id="A0A0W0TH70"/>
<evidence type="ECO:0000313" key="2">
    <source>
        <dbReference type="EMBL" id="KTC94880.1"/>
    </source>
</evidence>
<evidence type="ECO:0000256" key="1">
    <source>
        <dbReference type="ARBA" id="ARBA00023159"/>
    </source>
</evidence>
<dbReference type="Proteomes" id="UP000251942">
    <property type="component" value="Unassembled WGS sequence"/>
</dbReference>
<evidence type="ECO:0000313" key="3">
    <source>
        <dbReference type="EMBL" id="SPX62036.1"/>
    </source>
</evidence>
<dbReference type="OrthoDB" id="9809061at2"/>
<organism evidence="2 4">
    <name type="scientific">Legionella feeleii</name>
    <dbReference type="NCBI Taxonomy" id="453"/>
    <lineage>
        <taxon>Bacteria</taxon>
        <taxon>Pseudomonadati</taxon>
        <taxon>Pseudomonadota</taxon>
        <taxon>Gammaproteobacteria</taxon>
        <taxon>Legionellales</taxon>
        <taxon>Legionellaceae</taxon>
        <taxon>Legionella</taxon>
    </lineage>
</organism>
<name>A0A0W0TH70_9GAMM</name>
<dbReference type="Proteomes" id="UP000054698">
    <property type="component" value="Unassembled WGS sequence"/>
</dbReference>
<keyword evidence="1" id="KW-0010">Activator</keyword>
<reference evidence="2 4" key="1">
    <citation type="submission" date="2015-11" db="EMBL/GenBank/DDBJ databases">
        <title>Genomic analysis of 38 Legionella species identifies large and diverse effector repertoires.</title>
        <authorList>
            <person name="Burstein D."/>
            <person name="Amaro F."/>
            <person name="Zusman T."/>
            <person name="Lifshitz Z."/>
            <person name="Cohen O."/>
            <person name="Gilbert J.A."/>
            <person name="Pupko T."/>
            <person name="Shuman H.A."/>
            <person name="Segal G."/>
        </authorList>
    </citation>
    <scope>NUCLEOTIDE SEQUENCE [LARGE SCALE GENOMIC DNA]</scope>
    <source>
        <strain evidence="2 4">WO-44C</strain>
    </source>
</reference>
<proteinExistence type="predicted"/>
<protein>
    <submittedName>
        <fullName evidence="2">Pleiotropic regulatory protein for carbon source metabolism</fullName>
    </submittedName>
    <submittedName>
        <fullName evidence="3">Protein LvrC</fullName>
    </submittedName>
</protein>
<accession>A0A0W0TH70</accession>
<dbReference type="InterPro" id="IPR036107">
    <property type="entry name" value="CsrA_sf"/>
</dbReference>
<dbReference type="GO" id="GO:0006109">
    <property type="term" value="P:regulation of carbohydrate metabolic process"/>
    <property type="evidence" value="ECO:0007669"/>
    <property type="project" value="InterPro"/>
</dbReference>
<dbReference type="GO" id="GO:0006402">
    <property type="term" value="P:mRNA catabolic process"/>
    <property type="evidence" value="ECO:0007669"/>
    <property type="project" value="InterPro"/>
</dbReference>
<dbReference type="InterPro" id="IPR003751">
    <property type="entry name" value="CsrA"/>
</dbReference>
<dbReference type="PATRIC" id="fig|453.4.peg.2788"/>
<dbReference type="Gene3D" id="2.60.40.4380">
    <property type="entry name" value="Translational regulator CsrA"/>
    <property type="match status" value="1"/>
</dbReference>
<keyword evidence="4" id="KW-1185">Reference proteome</keyword>
<dbReference type="GO" id="GO:0003723">
    <property type="term" value="F:RNA binding"/>
    <property type="evidence" value="ECO:0007669"/>
    <property type="project" value="InterPro"/>
</dbReference>
<dbReference type="SUPFAM" id="SSF117130">
    <property type="entry name" value="CsrA-like"/>
    <property type="match status" value="1"/>
</dbReference>
<evidence type="ECO:0000313" key="4">
    <source>
        <dbReference type="Proteomes" id="UP000054698"/>
    </source>
</evidence>